<name>A0ABD8A7H0_9EURY</name>
<evidence type="ECO:0000259" key="2">
    <source>
        <dbReference type="Pfam" id="PF07790"/>
    </source>
</evidence>
<gene>
    <name evidence="3" type="ORF">R6Y95_08480</name>
</gene>
<dbReference type="EMBL" id="CP137641">
    <property type="protein sequence ID" value="WOX55494.1"/>
    <property type="molecule type" value="Genomic_DNA"/>
</dbReference>
<accession>A0ABD8A7H0</accession>
<dbReference type="InterPro" id="IPR012859">
    <property type="entry name" value="Pilin_N_archaeal"/>
</dbReference>
<evidence type="ECO:0000313" key="3">
    <source>
        <dbReference type="EMBL" id="WOX55494.1"/>
    </source>
</evidence>
<protein>
    <submittedName>
        <fullName evidence="3">Type IV pilin N-terminal domain-containing protein</fullName>
    </submittedName>
</protein>
<evidence type="ECO:0000313" key="4">
    <source>
        <dbReference type="Proteomes" id="UP001626603"/>
    </source>
</evidence>
<dbReference type="AlphaFoldDB" id="A0ABD8A7H0"/>
<keyword evidence="1" id="KW-0472">Membrane</keyword>
<feature type="domain" description="Archaeal Type IV pilin N-terminal" evidence="2">
    <location>
        <begin position="11"/>
        <end position="69"/>
    </location>
</feature>
<sequence>MKLKLQTSRDSAVSPVIGVMLMLVITIIIAAVVSAFAGGLFGGNNKETPTLAMDVKIVNSGNAADSGFFATVLSVSEPTSTKQLKLTTSWVATMNANSSYDSGTVLGSTPDGKAFAGGNTTAGNVTATDAVPYGFGPGVTGDVNLTTYTVNQSFGNFTLMPGTGLIAEPASTYSGYSHISGSDLEKVLGTGWEQLRPGDIVTVRVIYAPTGKAIFQKEVTVSGG</sequence>
<keyword evidence="4" id="KW-1185">Reference proteome</keyword>
<dbReference type="Proteomes" id="UP001626603">
    <property type="component" value="Chromosome"/>
</dbReference>
<evidence type="ECO:0000256" key="1">
    <source>
        <dbReference type="SAM" id="Phobius"/>
    </source>
</evidence>
<keyword evidence="1" id="KW-1133">Transmembrane helix</keyword>
<proteinExistence type="predicted"/>
<organism evidence="3 4">
    <name type="scientific">Methanoculleus palmolei</name>
    <dbReference type="NCBI Taxonomy" id="72612"/>
    <lineage>
        <taxon>Archaea</taxon>
        <taxon>Methanobacteriati</taxon>
        <taxon>Methanobacteriota</taxon>
        <taxon>Stenosarchaea group</taxon>
        <taxon>Methanomicrobia</taxon>
        <taxon>Methanomicrobiales</taxon>
        <taxon>Methanomicrobiaceae</taxon>
        <taxon>Methanoculleus</taxon>
    </lineage>
</organism>
<reference evidence="3 4" key="1">
    <citation type="submission" date="2023-10" db="EMBL/GenBank/DDBJ databases">
        <title>The complete genome sequence of Methanoculleus palmolei DSM 4273.</title>
        <authorList>
            <person name="Lai S.-J."/>
            <person name="You Y.-T."/>
            <person name="Chen S.-C."/>
        </authorList>
    </citation>
    <scope>NUCLEOTIDE SEQUENCE [LARGE SCALE GENOMIC DNA]</scope>
    <source>
        <strain evidence="3 4">DSM 4273</strain>
    </source>
</reference>
<dbReference type="InterPro" id="IPR013373">
    <property type="entry name" value="Flagellin/pilin_N_arc"/>
</dbReference>
<dbReference type="NCBIfam" id="TIGR02537">
    <property type="entry name" value="arch_flag_Nterm"/>
    <property type="match status" value="1"/>
</dbReference>
<dbReference type="Pfam" id="PF07790">
    <property type="entry name" value="Pilin_N"/>
    <property type="match status" value="1"/>
</dbReference>
<keyword evidence="1" id="KW-0812">Transmembrane</keyword>
<feature type="transmembrane region" description="Helical" evidence="1">
    <location>
        <begin position="12"/>
        <end position="41"/>
    </location>
</feature>